<evidence type="ECO:0000313" key="1">
    <source>
        <dbReference type="EMBL" id="GAD02989.1"/>
    </source>
</evidence>
<sequence>MVFSSDALMAVLLGSKIPPQYPEFAKFCLVNAALAEKLAQLNINAELINAQLSKGRVVEKTVIVHPYN</sequence>
<gene>
    <name evidence="1" type="ORF">AALB_3069</name>
</gene>
<proteinExistence type="predicted"/>
<name>R9PNQ9_AGAAL</name>
<dbReference type="Proteomes" id="UP000014461">
    <property type="component" value="Unassembled WGS sequence"/>
</dbReference>
<dbReference type="EMBL" id="BARX01000022">
    <property type="protein sequence ID" value="GAD02989.1"/>
    <property type="molecule type" value="Genomic_DNA"/>
</dbReference>
<evidence type="ECO:0000313" key="2">
    <source>
        <dbReference type="Proteomes" id="UP000014461"/>
    </source>
</evidence>
<keyword evidence="2" id="KW-1185">Reference proteome</keyword>
<comment type="caution">
    <text evidence="1">The sequence shown here is derived from an EMBL/GenBank/DDBJ whole genome shotgun (WGS) entry which is preliminary data.</text>
</comment>
<reference evidence="1" key="1">
    <citation type="journal article" date="2013" name="Genome Announc.">
        <title>Draft Genome Sequence of Agarivorans albus Strain MKT 106T, an Agarolytic Marine Bacterium.</title>
        <authorList>
            <person name="Yasuike M."/>
            <person name="Nakamura Y."/>
            <person name="Kai W."/>
            <person name="Fujiwara A."/>
            <person name="Fukui Y."/>
            <person name="Satomi M."/>
            <person name="Sano M."/>
        </authorList>
    </citation>
    <scope>NUCLEOTIDE SEQUENCE [LARGE SCALE GENOMIC DNA]</scope>
</reference>
<organism evidence="1 2">
    <name type="scientific">Agarivorans albus MKT 106</name>
    <dbReference type="NCBI Taxonomy" id="1331007"/>
    <lineage>
        <taxon>Bacteria</taxon>
        <taxon>Pseudomonadati</taxon>
        <taxon>Pseudomonadota</taxon>
        <taxon>Gammaproteobacteria</taxon>
        <taxon>Alteromonadales</taxon>
        <taxon>Alteromonadaceae</taxon>
        <taxon>Agarivorans</taxon>
    </lineage>
</organism>
<protein>
    <submittedName>
        <fullName evidence="1">Uncharacterized protein</fullName>
    </submittedName>
</protein>
<dbReference type="AlphaFoldDB" id="R9PNQ9"/>
<accession>R9PNQ9</accession>